<feature type="coiled-coil region" evidence="2">
    <location>
        <begin position="123"/>
        <end position="185"/>
    </location>
</feature>
<name>A0A0Q3JAU8_BRADI</name>
<dbReference type="GeneID" id="100821625"/>
<evidence type="ECO:0000256" key="1">
    <source>
        <dbReference type="PROSITE-ProRule" id="PRU00175"/>
    </source>
</evidence>
<accession>A0A0Q3JAU8</accession>
<evidence type="ECO:0000256" key="2">
    <source>
        <dbReference type="SAM" id="Coils"/>
    </source>
</evidence>
<feature type="coiled-coil region" evidence="2">
    <location>
        <begin position="253"/>
        <end position="287"/>
    </location>
</feature>
<dbReference type="PANTHER" id="PTHR47344">
    <property type="entry name" value="RING ZINC FINGER PROTEIN-RELATED"/>
    <property type="match status" value="1"/>
</dbReference>
<evidence type="ECO:0000313" key="7">
    <source>
        <dbReference type="Proteomes" id="UP000008810"/>
    </source>
</evidence>
<evidence type="ECO:0000259" key="4">
    <source>
        <dbReference type="PROSITE" id="PS50089"/>
    </source>
</evidence>
<dbReference type="RefSeq" id="XP_014756383.1">
    <property type="nucleotide sequence ID" value="XM_014900897.2"/>
</dbReference>
<dbReference type="InterPro" id="IPR013083">
    <property type="entry name" value="Znf_RING/FYVE/PHD"/>
</dbReference>
<dbReference type="Gene3D" id="3.30.40.10">
    <property type="entry name" value="Zinc/RING finger domain, C3HC4 (zinc finger)"/>
    <property type="match status" value="1"/>
</dbReference>
<dbReference type="STRING" id="15368.A0A0Q3JAU8"/>
<evidence type="ECO:0000313" key="5">
    <source>
        <dbReference type="EMBL" id="KQJ95424.1"/>
    </source>
</evidence>
<gene>
    <name evidence="6" type="primary">LOC100821625</name>
    <name evidence="5" type="ORF">BRADI_3g17130v3</name>
</gene>
<keyword evidence="1" id="KW-0479">Metal-binding</keyword>
<dbReference type="FunCoup" id="A0A0Q3JAU8">
    <property type="interactions" value="137"/>
</dbReference>
<dbReference type="Proteomes" id="UP000008810">
    <property type="component" value="Chromosome 3"/>
</dbReference>
<evidence type="ECO:0000313" key="6">
    <source>
        <dbReference type="EnsemblPlants" id="KQJ95424"/>
    </source>
</evidence>
<keyword evidence="7" id="KW-1185">Reference proteome</keyword>
<dbReference type="PANTHER" id="PTHR47344:SF1">
    <property type="entry name" value="RING ZINC FINGER PROTEIN-RELATED"/>
    <property type="match status" value="1"/>
</dbReference>
<dbReference type="OrthoDB" id="8062037at2759"/>
<dbReference type="Pfam" id="PF13639">
    <property type="entry name" value="zf-RING_2"/>
    <property type="match status" value="1"/>
</dbReference>
<keyword evidence="1" id="KW-0862">Zinc</keyword>
<feature type="region of interest" description="Disordered" evidence="3">
    <location>
        <begin position="387"/>
        <end position="406"/>
    </location>
</feature>
<dbReference type="PROSITE" id="PS50089">
    <property type="entry name" value="ZF_RING_2"/>
    <property type="match status" value="1"/>
</dbReference>
<reference evidence="6" key="3">
    <citation type="submission" date="2018-08" db="UniProtKB">
        <authorList>
            <consortium name="EnsemblPlants"/>
        </authorList>
    </citation>
    <scope>IDENTIFICATION</scope>
    <source>
        <strain evidence="6">cv. Bd21</strain>
    </source>
</reference>
<reference evidence="5" key="2">
    <citation type="submission" date="2017-06" db="EMBL/GenBank/DDBJ databases">
        <title>WGS assembly of Brachypodium distachyon.</title>
        <authorList>
            <consortium name="The International Brachypodium Initiative"/>
            <person name="Lucas S."/>
            <person name="Harmon-Smith M."/>
            <person name="Lail K."/>
            <person name="Tice H."/>
            <person name="Grimwood J."/>
            <person name="Bruce D."/>
            <person name="Barry K."/>
            <person name="Shu S."/>
            <person name="Lindquist E."/>
            <person name="Wang M."/>
            <person name="Pitluck S."/>
            <person name="Vogel J.P."/>
            <person name="Garvin D.F."/>
            <person name="Mockler T.C."/>
            <person name="Schmutz J."/>
            <person name="Rokhsar D."/>
            <person name="Bevan M.W."/>
        </authorList>
    </citation>
    <scope>NUCLEOTIDE SEQUENCE</scope>
    <source>
        <strain evidence="5">Bd21</strain>
    </source>
</reference>
<feature type="domain" description="RING-type" evidence="4">
    <location>
        <begin position="9"/>
        <end position="66"/>
    </location>
</feature>
<dbReference type="EMBL" id="CM000882">
    <property type="protein sequence ID" value="KQJ95424.1"/>
    <property type="molecule type" value="Genomic_DNA"/>
</dbReference>
<proteinExistence type="predicted"/>
<dbReference type="SUPFAM" id="SSF57850">
    <property type="entry name" value="RING/U-box"/>
    <property type="match status" value="1"/>
</dbReference>
<dbReference type="CDD" id="cd16448">
    <property type="entry name" value="RING-H2"/>
    <property type="match status" value="1"/>
</dbReference>
<sequence>MTAAAWPVCTICYDDLRPLSDQHLHCIPSCGHVFHALCLEQWLEYCPSVGAGGGKTKKGGTCPICKSACGGAHPPTRLFFQSTGTCLTQAASPASPSQEADPEALAAEVARLEQKAASLGRTLDEQRDGIQKLNAEVRRWKEEAAAAEAMGEKARKEKEFLQQLLNAKTEEVSRKTAECGRLQERSLGLAKELAALKLSTDMNLEEEEILKLASLGNHGNLENAVDVLKRSLALRNKSYKELMVQCNQLGRSETRTQQRIEKAKEVISKLKTKVHDLQKELEEKENIVLRDLRSSKKFKADLNQTNPGDTTTNNAFPSAGYGQKVKPDEVMQDPYNENPHTNRFIPEANNDLNLKDNLDCKISDVIDLDADDDPMIRCSARPFGNRGDTVDTRNQSSHYERGNKEPATFGCESSSYVAEETSFMKHTPATGKSTFQRNLMNTKLQNFQELPVLRSTSVTTSTWKKDTLTIGGISKQATRLASGTGPQQIHNLNSLSDDDFQAPRTNGLEAARKGVSKWCKGMAAPGSLSANANKGNLIAVGPDGRGGKVKVLRDHGRFPQDSKTPALWPKAQQKAGGRGGQFQIEHFFGKR</sequence>
<dbReference type="InterPro" id="IPR001841">
    <property type="entry name" value="Znf_RING"/>
</dbReference>
<dbReference type="ExpressionAtlas" id="A0A0Q3JAU8">
    <property type="expression patterns" value="baseline"/>
</dbReference>
<dbReference type="GO" id="GO:0008270">
    <property type="term" value="F:zinc ion binding"/>
    <property type="evidence" value="ECO:0007669"/>
    <property type="project" value="UniProtKB-KW"/>
</dbReference>
<organism evidence="5">
    <name type="scientific">Brachypodium distachyon</name>
    <name type="common">Purple false brome</name>
    <name type="synonym">Trachynia distachya</name>
    <dbReference type="NCBI Taxonomy" id="15368"/>
    <lineage>
        <taxon>Eukaryota</taxon>
        <taxon>Viridiplantae</taxon>
        <taxon>Streptophyta</taxon>
        <taxon>Embryophyta</taxon>
        <taxon>Tracheophyta</taxon>
        <taxon>Spermatophyta</taxon>
        <taxon>Magnoliopsida</taxon>
        <taxon>Liliopsida</taxon>
        <taxon>Poales</taxon>
        <taxon>Poaceae</taxon>
        <taxon>BOP clade</taxon>
        <taxon>Pooideae</taxon>
        <taxon>Stipodae</taxon>
        <taxon>Brachypodieae</taxon>
        <taxon>Brachypodium</taxon>
    </lineage>
</organism>
<evidence type="ECO:0000256" key="3">
    <source>
        <dbReference type="SAM" id="MobiDB-lite"/>
    </source>
</evidence>
<keyword evidence="2" id="KW-0175">Coiled coil</keyword>
<dbReference type="AlphaFoldDB" id="A0A0Q3JAU8"/>
<protein>
    <recommendedName>
        <fullName evidence="4">RING-type domain-containing protein</fullName>
    </recommendedName>
</protein>
<dbReference type="EnsemblPlants" id="KQJ95424">
    <property type="protein sequence ID" value="KQJ95424"/>
    <property type="gene ID" value="BRADI_3g17130v3"/>
</dbReference>
<keyword evidence="1" id="KW-0863">Zinc-finger</keyword>
<reference evidence="5 6" key="1">
    <citation type="journal article" date="2010" name="Nature">
        <title>Genome sequencing and analysis of the model grass Brachypodium distachyon.</title>
        <authorList>
            <consortium name="International Brachypodium Initiative"/>
        </authorList>
    </citation>
    <scope>NUCLEOTIDE SEQUENCE [LARGE SCALE GENOMIC DNA]</scope>
    <source>
        <strain evidence="5 6">Bd21</strain>
    </source>
</reference>
<dbReference type="Gramene" id="KQJ95424">
    <property type="protein sequence ID" value="KQJ95424"/>
    <property type="gene ID" value="BRADI_3g17130v3"/>
</dbReference>
<dbReference type="SMART" id="SM00184">
    <property type="entry name" value="RING"/>
    <property type="match status" value="1"/>
</dbReference>